<reference evidence="1 2" key="1">
    <citation type="journal article" date="2014" name="Genome Announc.">
        <title>Draft genome sequences of six enterohepatic helicobacter species isolated from humans and one from rhesus macaques.</title>
        <authorList>
            <person name="Shen Z."/>
            <person name="Sheh A."/>
            <person name="Young S.K."/>
            <person name="Abouelliel A."/>
            <person name="Ward D.V."/>
            <person name="Earl A.M."/>
            <person name="Fox J.G."/>
        </authorList>
    </citation>
    <scope>NUCLEOTIDE SEQUENCE [LARGE SCALE GENOMIC DNA]</scope>
    <source>
        <strain evidence="1 2">ATCC 43879</strain>
    </source>
</reference>
<gene>
    <name evidence="1" type="ORF">HRAG_02335</name>
</gene>
<proteinExistence type="predicted"/>
<dbReference type="RefSeq" id="WP_020995928.1">
    <property type="nucleotide sequence ID" value="NZ_KI392040.1"/>
</dbReference>
<evidence type="ECO:0000313" key="1">
    <source>
        <dbReference type="EMBL" id="EQM94624.1"/>
    </source>
</evidence>
<dbReference type="EMBL" id="ACDN02000061">
    <property type="protein sequence ID" value="EQM94624.1"/>
    <property type="molecule type" value="Genomic_DNA"/>
</dbReference>
<dbReference type="Proteomes" id="UP000005085">
    <property type="component" value="Unassembled WGS sequence"/>
</dbReference>
<dbReference type="HOGENOM" id="CLU_106237_0_0_7"/>
<protein>
    <submittedName>
        <fullName evidence="1">Uncharacterized protein</fullName>
    </submittedName>
</protein>
<evidence type="ECO:0000313" key="2">
    <source>
        <dbReference type="Proteomes" id="UP000005085"/>
    </source>
</evidence>
<dbReference type="OrthoDB" id="5331370at2"/>
<accession>T5LNW2</accession>
<comment type="caution">
    <text evidence="1">The sequence shown here is derived from an EMBL/GenBank/DDBJ whole genome shotgun (WGS) entry which is preliminary data.</text>
</comment>
<sequence length="171" mass="19828">MIFTSLKNLIKVGSKKSGEISFNANIKEHEVEIMYKSDKGIISGKVERYHKYVDYKHIYDKFEYACKVKLSSEFSKLALFNSFTKKVIEFKDNLITAKIGNARIAKQRENIDSTELNGKTIALQTRTSNSMIALDTKKEATWYFKNDTMPYRIIQHDLENTIDIVEMPIIK</sequence>
<keyword evidence="2" id="KW-1185">Reference proteome</keyword>
<organism evidence="1 2">
    <name type="scientific">Helicobacter bilis ATCC 43879</name>
    <dbReference type="NCBI Taxonomy" id="613026"/>
    <lineage>
        <taxon>Bacteria</taxon>
        <taxon>Pseudomonadati</taxon>
        <taxon>Campylobacterota</taxon>
        <taxon>Epsilonproteobacteria</taxon>
        <taxon>Campylobacterales</taxon>
        <taxon>Helicobacteraceae</taxon>
        <taxon>Helicobacter</taxon>
    </lineage>
</organism>
<name>T5LNW2_9HELI</name>
<dbReference type="AlphaFoldDB" id="T5LNW2"/>